<sequence>MKTSLSCKHQAKVAIAGHVGCGHCHSHKQFVQDDSVGLAVVLTLFQEATGLSLNIKDIRTMTGLHGYIEVETESGGIGRATARRGITVHEALLAKTLIGNQDVRTHTLTMEAFGRFYGQGIHEAPVALQTALANAALDSFVKNFPDQFVWGYEDVIGSCGLMAGTILDIDGIPTAVLGTVNASSGGIGPNEDLEGNAAIGIKGELMTKLGMTELPTIVIEGKVYWPALSDVIDEPTFLVRGDEIDDNPIVAQSIFSAAQELGHKVTLNMETLKRMPGNMAKQTQELGAKIAALGEKLKTVEYAQEKVNILADLASLVSQDGAGVSFMSNKLHEIIGGIGMIPGTGAVLSSVIPRQYHEDFVVPFATQDDVNNYVAITKKSVRQIYQVLPQALEHAKAHAYKNSLDSFVLKGR</sequence>
<gene>
    <name evidence="1" type="ORF">SDC9_13690</name>
</gene>
<proteinExistence type="predicted"/>
<protein>
    <submittedName>
        <fullName evidence="1">Uncharacterized protein</fullName>
    </submittedName>
</protein>
<comment type="caution">
    <text evidence="1">The sequence shown here is derived from an EMBL/GenBank/DDBJ whole genome shotgun (WGS) entry which is preliminary data.</text>
</comment>
<dbReference type="EMBL" id="VSSQ01000039">
    <property type="protein sequence ID" value="MPL67986.1"/>
    <property type="molecule type" value="Genomic_DNA"/>
</dbReference>
<accession>A0A644TLZ7</accession>
<reference evidence="1" key="1">
    <citation type="submission" date="2019-08" db="EMBL/GenBank/DDBJ databases">
        <authorList>
            <person name="Kucharzyk K."/>
            <person name="Murdoch R.W."/>
            <person name="Higgins S."/>
            <person name="Loffler F."/>
        </authorList>
    </citation>
    <scope>NUCLEOTIDE SEQUENCE</scope>
</reference>
<name>A0A644TLZ7_9ZZZZ</name>
<organism evidence="1">
    <name type="scientific">bioreactor metagenome</name>
    <dbReference type="NCBI Taxonomy" id="1076179"/>
    <lineage>
        <taxon>unclassified sequences</taxon>
        <taxon>metagenomes</taxon>
        <taxon>ecological metagenomes</taxon>
    </lineage>
</organism>
<evidence type="ECO:0000313" key="1">
    <source>
        <dbReference type="EMBL" id="MPL67986.1"/>
    </source>
</evidence>
<dbReference type="AlphaFoldDB" id="A0A644TLZ7"/>